<evidence type="ECO:0000256" key="8">
    <source>
        <dbReference type="ARBA" id="ARBA00022840"/>
    </source>
</evidence>
<dbReference type="GO" id="GO:0006412">
    <property type="term" value="P:translation"/>
    <property type="evidence" value="ECO:0007669"/>
    <property type="project" value="UniProtKB-KW"/>
</dbReference>
<evidence type="ECO:0000256" key="10">
    <source>
        <dbReference type="ARBA" id="ARBA00022884"/>
    </source>
</evidence>
<keyword evidence="3" id="KW-0820">tRNA-binding</keyword>
<name>A0A7G9QEK5_9SPHI</name>
<keyword evidence="5" id="KW-0677">Repeat</keyword>
<dbReference type="Gene3D" id="1.10.287.380">
    <property type="entry name" value="Valyl-tRNA synthetase, C-terminal domain"/>
    <property type="match status" value="1"/>
</dbReference>
<keyword evidence="2" id="KW-0963">Cytoplasm</keyword>
<feature type="domain" description="ABC transporter" evidence="13">
    <location>
        <begin position="5"/>
        <end position="250"/>
    </location>
</feature>
<dbReference type="InterPro" id="IPR027417">
    <property type="entry name" value="P-loop_NTPase"/>
</dbReference>
<dbReference type="InterPro" id="IPR032781">
    <property type="entry name" value="ABC_tran_Xtn"/>
</dbReference>
<evidence type="ECO:0000259" key="13">
    <source>
        <dbReference type="PROSITE" id="PS50893"/>
    </source>
</evidence>
<dbReference type="PANTHER" id="PTHR42855:SF1">
    <property type="entry name" value="ABC TRANSPORTER DOMAIN-CONTAINING PROTEIN"/>
    <property type="match status" value="1"/>
</dbReference>
<dbReference type="Pfam" id="PF00005">
    <property type="entry name" value="ABC_tran"/>
    <property type="match status" value="2"/>
</dbReference>
<keyword evidence="15" id="KW-1185">Reference proteome</keyword>
<dbReference type="InterPro" id="IPR017871">
    <property type="entry name" value="ABC_transporter-like_CS"/>
</dbReference>
<reference evidence="14 15" key="1">
    <citation type="submission" date="2020-08" db="EMBL/GenBank/DDBJ databases">
        <title>Genome sequence of Pedobacter roseus KACC 11594T.</title>
        <authorList>
            <person name="Hyun D.-W."/>
            <person name="Bae J.-W."/>
        </authorList>
    </citation>
    <scope>NUCLEOTIDE SEQUENCE [LARGE SCALE GENOMIC DNA]</scope>
    <source>
        <strain evidence="14 15">KACC 11594</strain>
    </source>
</reference>
<protein>
    <submittedName>
        <fullName evidence="14">ABC-F family ATP-binding cassette domain-containing protein</fullName>
    </submittedName>
</protein>
<dbReference type="KEGG" id="proe:H9L23_22195"/>
<dbReference type="GO" id="GO:0019843">
    <property type="term" value="F:rRNA binding"/>
    <property type="evidence" value="ECO:0007669"/>
    <property type="project" value="UniProtKB-KW"/>
</dbReference>
<dbReference type="FunFam" id="3.40.50.300:FF:000011">
    <property type="entry name" value="Putative ABC transporter ATP-binding component"/>
    <property type="match status" value="1"/>
</dbReference>
<dbReference type="PROSITE" id="PS50893">
    <property type="entry name" value="ABC_TRANSPORTER_2"/>
    <property type="match status" value="2"/>
</dbReference>
<dbReference type="SMART" id="SM00382">
    <property type="entry name" value="AAA"/>
    <property type="match status" value="2"/>
</dbReference>
<dbReference type="InterPro" id="IPR037118">
    <property type="entry name" value="Val-tRNA_synth_C_sf"/>
</dbReference>
<dbReference type="Pfam" id="PF12848">
    <property type="entry name" value="ABC_tran_Xtn"/>
    <property type="match status" value="1"/>
</dbReference>
<evidence type="ECO:0000256" key="3">
    <source>
        <dbReference type="ARBA" id="ARBA00022555"/>
    </source>
</evidence>
<keyword evidence="9" id="KW-0810">Translation regulation</keyword>
<evidence type="ECO:0000313" key="14">
    <source>
        <dbReference type="EMBL" id="QNN41780.1"/>
    </source>
</evidence>
<dbReference type="CDD" id="cd03221">
    <property type="entry name" value="ABCF_EF-3"/>
    <property type="match status" value="2"/>
</dbReference>
<dbReference type="GO" id="GO:0016887">
    <property type="term" value="F:ATP hydrolysis activity"/>
    <property type="evidence" value="ECO:0007669"/>
    <property type="project" value="InterPro"/>
</dbReference>
<dbReference type="EMBL" id="CP060723">
    <property type="protein sequence ID" value="QNN41780.1"/>
    <property type="molecule type" value="Genomic_DNA"/>
</dbReference>
<proteinExistence type="inferred from homology"/>
<dbReference type="GO" id="GO:0006417">
    <property type="term" value="P:regulation of translation"/>
    <property type="evidence" value="ECO:0007669"/>
    <property type="project" value="UniProtKB-KW"/>
</dbReference>
<evidence type="ECO:0000256" key="6">
    <source>
        <dbReference type="ARBA" id="ARBA00022741"/>
    </source>
</evidence>
<dbReference type="AlphaFoldDB" id="A0A7G9QEK5"/>
<evidence type="ECO:0000313" key="15">
    <source>
        <dbReference type="Proteomes" id="UP000515806"/>
    </source>
</evidence>
<keyword evidence="12" id="KW-0175">Coiled coil</keyword>
<evidence type="ECO:0000256" key="1">
    <source>
        <dbReference type="ARBA" id="ARBA00005868"/>
    </source>
</evidence>
<evidence type="ECO:0000256" key="4">
    <source>
        <dbReference type="ARBA" id="ARBA00022730"/>
    </source>
</evidence>
<dbReference type="InterPro" id="IPR003593">
    <property type="entry name" value="AAA+_ATPase"/>
</dbReference>
<dbReference type="RefSeq" id="WP_187592363.1">
    <property type="nucleotide sequence ID" value="NZ_CP060723.1"/>
</dbReference>
<dbReference type="Proteomes" id="UP000515806">
    <property type="component" value="Chromosome"/>
</dbReference>
<sequence>MSTLIAAEGLGHGYHDEWLFKNLTLGINSGQRVALVGINGAGKSTLLKLLAERFPPLEGKIVKNKAVKIGFLDQEPQFTEGYSISDHIFSLENKQQQLIKEYEELIEDPNPDEKTLNRLYEELSEHNAWEYEHEIKTILNRMGITHLQQKIATLSGGQKKRLALAKLLIEDPEILVLDEPTNHLDIDTIEWLEKLLTTGQKTILLVTHDRYFLDNVCNTIVELDRGKIFNYNGNYAYYLEKKSEREALDATVQHKNQQLLKKELEWMRRMPQARGTKSNARINAFYDLEEKTKKKSDNQSISLQMKMSRQGGKIIEVEHIAKAFDGRPIINDFSYTFKKGDRIGLAGKNGTGKSTLLNIITSQLKPDAGTVDTGETTVFGYYKQGGLTFDPKERVIDIVKSDAEYIKMADGSVITASALLTLFLFPPKKQHGMVEKLSGGEKKRLNLMKVLMQNPNFLILDEPTNDLDIDTLNVLEEFLENFPGILMLVSHDRYLLDKMSDQLFIMEGEGVVKIYNGNYSEYRLSLDQPKTKPETRKTPTPVVEQAPVKIAKKLSFKEQKELDHSEKAMEETEAKIALLNESLIKVDATDYVKIQEISSDIEKLQAKLDEYTMRWLELSE</sequence>
<dbReference type="PROSITE" id="PS00211">
    <property type="entry name" value="ABC_TRANSPORTER_1"/>
    <property type="match status" value="1"/>
</dbReference>
<evidence type="ECO:0000256" key="5">
    <source>
        <dbReference type="ARBA" id="ARBA00022737"/>
    </source>
</evidence>
<feature type="domain" description="ABC transporter" evidence="13">
    <location>
        <begin position="315"/>
        <end position="533"/>
    </location>
</feature>
<dbReference type="InterPro" id="IPR051309">
    <property type="entry name" value="ABCF_ATPase"/>
</dbReference>
<dbReference type="Gene3D" id="3.40.50.300">
    <property type="entry name" value="P-loop containing nucleotide triphosphate hydrolases"/>
    <property type="match status" value="2"/>
</dbReference>
<keyword evidence="8 14" id="KW-0067">ATP-binding</keyword>
<organism evidence="14 15">
    <name type="scientific">Pedobacter roseus</name>
    <dbReference type="NCBI Taxonomy" id="336820"/>
    <lineage>
        <taxon>Bacteria</taxon>
        <taxon>Pseudomonadati</taxon>
        <taxon>Bacteroidota</taxon>
        <taxon>Sphingobacteriia</taxon>
        <taxon>Sphingobacteriales</taxon>
        <taxon>Sphingobacteriaceae</taxon>
        <taxon>Pedobacter</taxon>
    </lineage>
</organism>
<keyword evidence="4" id="KW-0699">rRNA-binding</keyword>
<evidence type="ECO:0000256" key="9">
    <source>
        <dbReference type="ARBA" id="ARBA00022845"/>
    </source>
</evidence>
<dbReference type="SUPFAM" id="SSF52540">
    <property type="entry name" value="P-loop containing nucleoside triphosphate hydrolases"/>
    <property type="match status" value="2"/>
</dbReference>
<keyword evidence="11" id="KW-0648">Protein biosynthesis</keyword>
<keyword evidence="10" id="KW-0694">RNA-binding</keyword>
<evidence type="ECO:0000256" key="11">
    <source>
        <dbReference type="ARBA" id="ARBA00022917"/>
    </source>
</evidence>
<accession>A0A7G9QEK5</accession>
<dbReference type="InterPro" id="IPR032524">
    <property type="entry name" value="ABC_tran_C"/>
</dbReference>
<evidence type="ECO:0000256" key="7">
    <source>
        <dbReference type="ARBA" id="ARBA00022801"/>
    </source>
</evidence>
<dbReference type="PANTHER" id="PTHR42855">
    <property type="entry name" value="ABC TRANSPORTER ATP-BINDING SUBUNIT"/>
    <property type="match status" value="1"/>
</dbReference>
<evidence type="ECO:0000256" key="2">
    <source>
        <dbReference type="ARBA" id="ARBA00022490"/>
    </source>
</evidence>
<dbReference type="GO" id="GO:0000049">
    <property type="term" value="F:tRNA binding"/>
    <property type="evidence" value="ECO:0007669"/>
    <property type="project" value="UniProtKB-KW"/>
</dbReference>
<dbReference type="GO" id="GO:0005524">
    <property type="term" value="F:ATP binding"/>
    <property type="evidence" value="ECO:0007669"/>
    <property type="project" value="UniProtKB-KW"/>
</dbReference>
<dbReference type="InterPro" id="IPR003439">
    <property type="entry name" value="ABC_transporter-like_ATP-bd"/>
</dbReference>
<keyword evidence="7" id="KW-0378">Hydrolase</keyword>
<dbReference type="Pfam" id="PF16326">
    <property type="entry name" value="ABC_tran_CTD"/>
    <property type="match status" value="1"/>
</dbReference>
<comment type="similarity">
    <text evidence="1">Belongs to the ABC transporter superfamily. ABCF family. Translational throttle EttA subfamily.</text>
</comment>
<dbReference type="GO" id="GO:0003677">
    <property type="term" value="F:DNA binding"/>
    <property type="evidence" value="ECO:0007669"/>
    <property type="project" value="InterPro"/>
</dbReference>
<keyword evidence="6" id="KW-0547">Nucleotide-binding</keyword>
<gene>
    <name evidence="14" type="ORF">H9L23_22195</name>
</gene>
<dbReference type="FunFam" id="3.40.50.300:FF:000183">
    <property type="entry name" value="ABC transporter ATP-binding protein yjjK"/>
    <property type="match status" value="1"/>
</dbReference>
<feature type="coiled-coil region" evidence="12">
    <location>
        <begin position="562"/>
        <end position="614"/>
    </location>
</feature>
<evidence type="ECO:0000256" key="12">
    <source>
        <dbReference type="SAM" id="Coils"/>
    </source>
</evidence>